<comment type="similarity">
    <text evidence="2">Belongs to the major facilitator superfamily. Proton-dependent oligopeptide transporter (POT/PTR) (TC 2.A.17) family.</text>
</comment>
<accession>A0A6A2W9C8</accession>
<evidence type="ECO:0000256" key="5">
    <source>
        <dbReference type="ARBA" id="ARBA00023136"/>
    </source>
</evidence>
<comment type="subcellular location">
    <subcellularLocation>
        <location evidence="1">Membrane</location>
        <topology evidence="1">Multi-pass membrane protein</topology>
    </subcellularLocation>
</comment>
<dbReference type="InterPro" id="IPR036259">
    <property type="entry name" value="MFS_trans_sf"/>
</dbReference>
<keyword evidence="5" id="KW-0472">Membrane</keyword>
<evidence type="ECO:0000256" key="6">
    <source>
        <dbReference type="SAM" id="MobiDB-lite"/>
    </source>
</evidence>
<evidence type="ECO:0000256" key="2">
    <source>
        <dbReference type="ARBA" id="ARBA00005982"/>
    </source>
</evidence>
<evidence type="ECO:0000256" key="1">
    <source>
        <dbReference type="ARBA" id="ARBA00004141"/>
    </source>
</evidence>
<gene>
    <name evidence="7" type="ORF">F3Y22_tig00117048pilonHSYRG00338</name>
</gene>
<dbReference type="PANTHER" id="PTHR11654">
    <property type="entry name" value="OLIGOPEPTIDE TRANSPORTER-RELATED"/>
    <property type="match status" value="1"/>
</dbReference>
<keyword evidence="8" id="KW-1185">Reference proteome</keyword>
<comment type="caution">
    <text evidence="7">The sequence shown here is derived from an EMBL/GenBank/DDBJ whole genome shotgun (WGS) entry which is preliminary data.</text>
</comment>
<keyword evidence="4" id="KW-1133">Transmembrane helix</keyword>
<organism evidence="7 8">
    <name type="scientific">Hibiscus syriacus</name>
    <name type="common">Rose of Sharon</name>
    <dbReference type="NCBI Taxonomy" id="106335"/>
    <lineage>
        <taxon>Eukaryota</taxon>
        <taxon>Viridiplantae</taxon>
        <taxon>Streptophyta</taxon>
        <taxon>Embryophyta</taxon>
        <taxon>Tracheophyta</taxon>
        <taxon>Spermatophyta</taxon>
        <taxon>Magnoliopsida</taxon>
        <taxon>eudicotyledons</taxon>
        <taxon>Gunneridae</taxon>
        <taxon>Pentapetalae</taxon>
        <taxon>rosids</taxon>
        <taxon>malvids</taxon>
        <taxon>Malvales</taxon>
        <taxon>Malvaceae</taxon>
        <taxon>Malvoideae</taxon>
        <taxon>Hibiscus</taxon>
    </lineage>
</organism>
<dbReference type="GO" id="GO:0016020">
    <property type="term" value="C:membrane"/>
    <property type="evidence" value="ECO:0007669"/>
    <property type="project" value="UniProtKB-SubCell"/>
</dbReference>
<dbReference type="Proteomes" id="UP000436088">
    <property type="component" value="Unassembled WGS sequence"/>
</dbReference>
<keyword evidence="3" id="KW-0812">Transmembrane</keyword>
<evidence type="ECO:0000256" key="3">
    <source>
        <dbReference type="ARBA" id="ARBA00022692"/>
    </source>
</evidence>
<evidence type="ECO:0000256" key="4">
    <source>
        <dbReference type="ARBA" id="ARBA00022989"/>
    </source>
</evidence>
<evidence type="ECO:0000313" key="7">
    <source>
        <dbReference type="EMBL" id="KAE8654473.1"/>
    </source>
</evidence>
<reference evidence="7" key="1">
    <citation type="submission" date="2019-09" db="EMBL/GenBank/DDBJ databases">
        <title>Draft genome information of white flower Hibiscus syriacus.</title>
        <authorList>
            <person name="Kim Y.-M."/>
        </authorList>
    </citation>
    <scope>NUCLEOTIDE SEQUENCE [LARGE SCALE GENOMIC DNA]</scope>
    <source>
        <strain evidence="7">YM2019G1</strain>
    </source>
</reference>
<dbReference type="EMBL" id="VEPZ02001787">
    <property type="protein sequence ID" value="KAE8654473.1"/>
    <property type="molecule type" value="Genomic_DNA"/>
</dbReference>
<dbReference type="InterPro" id="IPR000109">
    <property type="entry name" value="POT_fam"/>
</dbReference>
<name>A0A6A2W9C8_HIBSY</name>
<dbReference type="Pfam" id="PF00854">
    <property type="entry name" value="PTR2"/>
    <property type="match status" value="1"/>
</dbReference>
<dbReference type="GO" id="GO:0022857">
    <property type="term" value="F:transmembrane transporter activity"/>
    <property type="evidence" value="ECO:0007669"/>
    <property type="project" value="InterPro"/>
</dbReference>
<feature type="region of interest" description="Disordered" evidence="6">
    <location>
        <begin position="162"/>
        <end position="185"/>
    </location>
</feature>
<proteinExistence type="inferred from homology"/>
<sequence length="303" mass="32787">MEGGYKDTRWEGYVDWRNRPALRGKHGGMLAASFTLVLENLAYLANASNRCCICRSTCTFHRPKRQTMSPISWELPSFWPSLEASYLTLSSPLHIYLISALIEILGLIILTIQARTPSLKPPQCNPSIPCEEVGDGKAAMLFVGLYLVALGVGGIKGSLPTHGAEQLDETPQKEGSKDPPSSTTLSFVSHVTERGSVGRQPLAGVHPPSTTAAGHRLRWVVAFIATTGAVIGLGNRLPFGFDGGVAAAEAVRAVGSRVEAGAAPRGPRVSNPRVPLWSHVDRWIVPDPTAVMRRLRMIRVRKP</sequence>
<dbReference type="Gene3D" id="1.20.1250.20">
    <property type="entry name" value="MFS general substrate transporter like domains"/>
    <property type="match status" value="1"/>
</dbReference>
<evidence type="ECO:0000313" key="8">
    <source>
        <dbReference type="Proteomes" id="UP000436088"/>
    </source>
</evidence>
<protein>
    <submittedName>
        <fullName evidence="7">Protein NRT1/ PTR FAMILY 4.6</fullName>
    </submittedName>
</protein>
<dbReference type="AlphaFoldDB" id="A0A6A2W9C8"/>